<organism evidence="2 3">
    <name type="scientific">Colletotrichum tanaceti</name>
    <dbReference type="NCBI Taxonomy" id="1306861"/>
    <lineage>
        <taxon>Eukaryota</taxon>
        <taxon>Fungi</taxon>
        <taxon>Dikarya</taxon>
        <taxon>Ascomycota</taxon>
        <taxon>Pezizomycotina</taxon>
        <taxon>Sordariomycetes</taxon>
        <taxon>Hypocreomycetidae</taxon>
        <taxon>Glomerellales</taxon>
        <taxon>Glomerellaceae</taxon>
        <taxon>Colletotrichum</taxon>
        <taxon>Colletotrichum destructivum species complex</taxon>
    </lineage>
</organism>
<name>A0A4U6XJA7_9PEZI</name>
<dbReference type="EMBL" id="PJEX01000092">
    <property type="protein sequence ID" value="TKW55623.1"/>
    <property type="molecule type" value="Genomic_DNA"/>
</dbReference>
<reference evidence="2 3" key="1">
    <citation type="journal article" date="2019" name="PLoS ONE">
        <title>Comparative genome analysis indicates high evolutionary potential of pathogenicity genes in Colletotrichum tanaceti.</title>
        <authorList>
            <person name="Lelwala R.V."/>
            <person name="Korhonen P.K."/>
            <person name="Young N.D."/>
            <person name="Scott J.B."/>
            <person name="Ades P.A."/>
            <person name="Gasser R.B."/>
            <person name="Taylor P.W.J."/>
        </authorList>
    </citation>
    <scope>NUCLEOTIDE SEQUENCE [LARGE SCALE GENOMIC DNA]</scope>
    <source>
        <strain evidence="2">BRIP57314</strain>
    </source>
</reference>
<evidence type="ECO:0000259" key="1">
    <source>
        <dbReference type="SMART" id="SM00829"/>
    </source>
</evidence>
<dbReference type="Gene3D" id="3.90.180.10">
    <property type="entry name" value="Medium-chain alcohol dehydrogenases, catalytic domain"/>
    <property type="match status" value="1"/>
</dbReference>
<dbReference type="InterPro" id="IPR011032">
    <property type="entry name" value="GroES-like_sf"/>
</dbReference>
<sequence>MSETTTIRKAVITEFGDASKVRVVQDTIAPPPANHVQVATIYAGFSGSDINMRKGVYPMQKKAPLTPGYCLVGTVRTNGPGASRFIPGDVVAGLTVYDADADLVNLPEKYLVRVPAGIDLQQVTALILDWSTAYAMVFEAAKVKAGQRVFVHGVSGAVGYAVMKLCQLQGAEVYGTASERNHEAVRAQGATPFVYTDKNWMRAMKEEEDGAGGGADAVFDPLGFESWDESFSILSATGILVGYGGNLRSLNDDGGEDRSVVVPTMKLLARGMVPFCGKRTRFYYITRDDATFEPNLRALFDLLAAGRITVPIKRVWELEEIQEAHRQWTGSAGVGSSLVRLSGVKA</sequence>
<comment type="caution">
    <text evidence="2">The sequence shown here is derived from an EMBL/GenBank/DDBJ whole genome shotgun (WGS) entry which is preliminary data.</text>
</comment>
<dbReference type="SMART" id="SM00829">
    <property type="entry name" value="PKS_ER"/>
    <property type="match status" value="1"/>
</dbReference>
<dbReference type="OrthoDB" id="203908at2759"/>
<dbReference type="Pfam" id="PF08240">
    <property type="entry name" value="ADH_N"/>
    <property type="match status" value="1"/>
</dbReference>
<dbReference type="SUPFAM" id="SSF50129">
    <property type="entry name" value="GroES-like"/>
    <property type="match status" value="1"/>
</dbReference>
<dbReference type="SUPFAM" id="SSF51735">
    <property type="entry name" value="NAD(P)-binding Rossmann-fold domains"/>
    <property type="match status" value="1"/>
</dbReference>
<dbReference type="Pfam" id="PF13602">
    <property type="entry name" value="ADH_zinc_N_2"/>
    <property type="match status" value="1"/>
</dbReference>
<proteinExistence type="predicted"/>
<protein>
    <submittedName>
        <fullName evidence="2">Protein indc11</fullName>
    </submittedName>
</protein>
<dbReference type="GO" id="GO:0005739">
    <property type="term" value="C:mitochondrion"/>
    <property type="evidence" value="ECO:0007669"/>
    <property type="project" value="TreeGrafter"/>
</dbReference>
<dbReference type="CDD" id="cd08273">
    <property type="entry name" value="MDR8"/>
    <property type="match status" value="1"/>
</dbReference>
<evidence type="ECO:0000313" key="2">
    <source>
        <dbReference type="EMBL" id="TKW55623.1"/>
    </source>
</evidence>
<dbReference type="STRING" id="1306861.A0A4U6XJA7"/>
<dbReference type="InterPro" id="IPR036291">
    <property type="entry name" value="NAD(P)-bd_dom_sf"/>
</dbReference>
<dbReference type="AlphaFoldDB" id="A0A4U6XJA7"/>
<dbReference type="GO" id="GO:0016491">
    <property type="term" value="F:oxidoreductase activity"/>
    <property type="evidence" value="ECO:0007669"/>
    <property type="project" value="InterPro"/>
</dbReference>
<dbReference type="Gene3D" id="3.40.50.720">
    <property type="entry name" value="NAD(P)-binding Rossmann-like Domain"/>
    <property type="match status" value="1"/>
</dbReference>
<dbReference type="PANTHER" id="PTHR43677">
    <property type="entry name" value="SHORT-CHAIN DEHYDROGENASE/REDUCTASE"/>
    <property type="match status" value="1"/>
</dbReference>
<dbReference type="PANTHER" id="PTHR43677:SF4">
    <property type="entry name" value="QUINONE OXIDOREDUCTASE-LIKE PROTEIN 2"/>
    <property type="match status" value="1"/>
</dbReference>
<feature type="domain" description="Enoyl reductase (ER)" evidence="1">
    <location>
        <begin position="16"/>
        <end position="339"/>
    </location>
</feature>
<dbReference type="Proteomes" id="UP000310108">
    <property type="component" value="Unassembled WGS sequence"/>
</dbReference>
<accession>A0A4U6XJA7</accession>
<keyword evidence="3" id="KW-1185">Reference proteome</keyword>
<dbReference type="InterPro" id="IPR013154">
    <property type="entry name" value="ADH-like_N"/>
</dbReference>
<gene>
    <name evidence="2" type="primary">indc11</name>
    <name evidence="2" type="ORF">CTA1_13304</name>
</gene>
<evidence type="ECO:0000313" key="3">
    <source>
        <dbReference type="Proteomes" id="UP000310108"/>
    </source>
</evidence>
<dbReference type="InterPro" id="IPR051397">
    <property type="entry name" value="Zn-ADH-like_protein"/>
</dbReference>
<dbReference type="InterPro" id="IPR020843">
    <property type="entry name" value="ER"/>
</dbReference>